<dbReference type="GO" id="GO:0003677">
    <property type="term" value="F:DNA binding"/>
    <property type="evidence" value="ECO:0007669"/>
    <property type="project" value="TreeGrafter"/>
</dbReference>
<evidence type="ECO:0000256" key="2">
    <source>
        <dbReference type="ARBA" id="ARBA00005904"/>
    </source>
</evidence>
<protein>
    <recommendedName>
        <fullName evidence="9">Ribosomal RNA-processing protein 14/surfeit locus protein 6 C-terminal domain-containing protein</fullName>
    </recommendedName>
</protein>
<feature type="region of interest" description="Disordered" evidence="4">
    <location>
        <begin position="114"/>
        <end position="322"/>
    </location>
</feature>
<feature type="domain" description="Ribosomal RNA-processing protein 14/surfeit locus protein 6 C-terminal" evidence="5">
    <location>
        <begin position="272"/>
        <end position="453"/>
    </location>
</feature>
<dbReference type="GO" id="GO:0042273">
    <property type="term" value="P:ribosomal large subunit biogenesis"/>
    <property type="evidence" value="ECO:0007669"/>
    <property type="project" value="TreeGrafter"/>
</dbReference>
<keyword evidence="8" id="KW-1185">Reference proteome</keyword>
<feature type="compositionally biased region" description="Basic and acidic residues" evidence="4">
    <location>
        <begin position="241"/>
        <end position="256"/>
    </location>
</feature>
<sequence>MWSCYGHGTKGHAMFEAEVKTKTAKLCKSIISDISRRAGAKNCPVAREPISVAISLNRLRKRRELMEDVNVSNFVSDSGATARPMERITTHSSAFDALLNLIPLKFYITDPKSAENDSKYMHNKRKSTPKQAIKEASKKAKKAKLDPTNQKTVAEIQQEQSEQQLSNGKASKANANKQPAKKVESVSTATSDDDMEVDDSDQSKAINGQADFSGLADDDTQSSQQKILEPIQPMPQTNEISELKRKLHERIVEQRQKRNAPGSGTTKARSREAILAERLKKKQDRKKAIKSQKEKGNKVAPEELVKDPTKSSPARTGNAADSVKMDGDIVFGKLSVGGAIKKKGAVDVKSQLKKIETQQQKLDKLKSEDKDKAQSMLEKQEWQKAIAMATGEKIKDDTTLLKKTIKRQEKVKVKSAQEWTKRAEKVKYDEQSKIKKRTDNLQKRIDSKKDRKSGKKGGDKKKAAGGGKARAGFEGTNRIKSGRVTKPSPKSKGSKK</sequence>
<feature type="compositionally biased region" description="Basic and acidic residues" evidence="4">
    <location>
        <begin position="269"/>
        <end position="278"/>
    </location>
</feature>
<evidence type="ECO:0000259" key="5">
    <source>
        <dbReference type="Pfam" id="PF04935"/>
    </source>
</evidence>
<evidence type="ECO:0000256" key="4">
    <source>
        <dbReference type="SAM" id="MobiDB-lite"/>
    </source>
</evidence>
<evidence type="ECO:0000256" key="3">
    <source>
        <dbReference type="ARBA" id="ARBA00023242"/>
    </source>
</evidence>
<dbReference type="InterPro" id="IPR029188">
    <property type="entry name" value="Rrp14_N"/>
</dbReference>
<dbReference type="STRING" id="4829.A0A168QRM5"/>
<feature type="domain" description="Ribosomal RNA-processing protein 14 N-terminal" evidence="6">
    <location>
        <begin position="87"/>
        <end position="148"/>
    </location>
</feature>
<dbReference type="OrthoDB" id="444809at2759"/>
<reference evidence="7" key="1">
    <citation type="submission" date="2016-04" db="EMBL/GenBank/DDBJ databases">
        <authorList>
            <person name="Evans L.H."/>
            <person name="Alamgir A."/>
            <person name="Owens N."/>
            <person name="Weber N.D."/>
            <person name="Virtaneva K."/>
            <person name="Barbian K."/>
            <person name="Babar A."/>
            <person name="Rosenke K."/>
        </authorList>
    </citation>
    <scope>NUCLEOTIDE SEQUENCE [LARGE SCALE GENOMIC DNA]</scope>
    <source>
        <strain evidence="7">CBS 101.48</strain>
    </source>
</reference>
<dbReference type="EMBL" id="LT554468">
    <property type="protein sequence ID" value="SAM05400.1"/>
    <property type="molecule type" value="Genomic_DNA"/>
</dbReference>
<dbReference type="PANTHER" id="PTHR14369:SF0">
    <property type="entry name" value="SURFEIT LOCUS PROTEIN 6"/>
    <property type="match status" value="1"/>
</dbReference>
<feature type="compositionally biased region" description="Polar residues" evidence="4">
    <location>
        <begin position="165"/>
        <end position="177"/>
    </location>
</feature>
<dbReference type="AlphaFoldDB" id="A0A168QRM5"/>
<evidence type="ECO:0000313" key="7">
    <source>
        <dbReference type="EMBL" id="SAM05400.1"/>
    </source>
</evidence>
<feature type="compositionally biased region" description="Basic and acidic residues" evidence="4">
    <location>
        <begin position="419"/>
        <end position="449"/>
    </location>
</feature>
<dbReference type="GO" id="GO:0042274">
    <property type="term" value="P:ribosomal small subunit biogenesis"/>
    <property type="evidence" value="ECO:0007669"/>
    <property type="project" value="TreeGrafter"/>
</dbReference>
<dbReference type="GO" id="GO:0003723">
    <property type="term" value="F:RNA binding"/>
    <property type="evidence" value="ECO:0007669"/>
    <property type="project" value="TreeGrafter"/>
</dbReference>
<feature type="compositionally biased region" description="Low complexity" evidence="4">
    <location>
        <begin position="486"/>
        <end position="496"/>
    </location>
</feature>
<dbReference type="InterPro" id="IPR007019">
    <property type="entry name" value="SURF6"/>
</dbReference>
<dbReference type="Proteomes" id="UP000078561">
    <property type="component" value="Unassembled WGS sequence"/>
</dbReference>
<dbReference type="PANTHER" id="PTHR14369">
    <property type="entry name" value="SURFEIT LOCUS PROTEIN 6"/>
    <property type="match status" value="1"/>
</dbReference>
<feature type="compositionally biased region" description="Basic residues" evidence="4">
    <location>
        <begin position="279"/>
        <end position="290"/>
    </location>
</feature>
<dbReference type="GO" id="GO:0005730">
    <property type="term" value="C:nucleolus"/>
    <property type="evidence" value="ECO:0007669"/>
    <property type="project" value="TreeGrafter"/>
</dbReference>
<comment type="subcellular location">
    <subcellularLocation>
        <location evidence="1">Nucleus</location>
    </subcellularLocation>
</comment>
<keyword evidence="3" id="KW-0539">Nucleus</keyword>
<dbReference type="InParanoid" id="A0A168QRM5"/>
<gene>
    <name evidence="7" type="primary">ABSGL_11275.1 scaffold 12295</name>
</gene>
<feature type="compositionally biased region" description="Basic and acidic residues" evidence="4">
    <location>
        <begin position="291"/>
        <end position="309"/>
    </location>
</feature>
<proteinExistence type="inferred from homology"/>
<organism evidence="7">
    <name type="scientific">Absidia glauca</name>
    <name type="common">Pin mould</name>
    <dbReference type="NCBI Taxonomy" id="4829"/>
    <lineage>
        <taxon>Eukaryota</taxon>
        <taxon>Fungi</taxon>
        <taxon>Fungi incertae sedis</taxon>
        <taxon>Mucoromycota</taxon>
        <taxon>Mucoromycotina</taxon>
        <taxon>Mucoromycetes</taxon>
        <taxon>Mucorales</taxon>
        <taxon>Cunninghamellaceae</taxon>
        <taxon>Absidia</taxon>
    </lineage>
</organism>
<dbReference type="OMA" id="QKKRTDN"/>
<evidence type="ECO:0008006" key="9">
    <source>
        <dbReference type="Google" id="ProtNLM"/>
    </source>
</evidence>
<feature type="region of interest" description="Disordered" evidence="4">
    <location>
        <begin position="410"/>
        <end position="496"/>
    </location>
</feature>
<dbReference type="Pfam" id="PF15459">
    <property type="entry name" value="RRP14"/>
    <property type="match status" value="1"/>
</dbReference>
<name>A0A168QRM5_ABSGL</name>
<dbReference type="InterPro" id="IPR029190">
    <property type="entry name" value="Rrp14/SURF6_C"/>
</dbReference>
<evidence type="ECO:0000256" key="1">
    <source>
        <dbReference type="ARBA" id="ARBA00004123"/>
    </source>
</evidence>
<feature type="compositionally biased region" description="Acidic residues" evidence="4">
    <location>
        <begin position="191"/>
        <end position="200"/>
    </location>
</feature>
<dbReference type="Pfam" id="PF04935">
    <property type="entry name" value="SURF6"/>
    <property type="match status" value="1"/>
</dbReference>
<comment type="similarity">
    <text evidence="2">Belongs to the SURF6 family.</text>
</comment>
<accession>A0A168QRM5</accession>
<feature type="compositionally biased region" description="Low complexity" evidence="4">
    <location>
        <begin position="155"/>
        <end position="164"/>
    </location>
</feature>
<evidence type="ECO:0000259" key="6">
    <source>
        <dbReference type="Pfam" id="PF15459"/>
    </source>
</evidence>
<evidence type="ECO:0000313" key="8">
    <source>
        <dbReference type="Proteomes" id="UP000078561"/>
    </source>
</evidence>